<dbReference type="Gene3D" id="3.40.30.10">
    <property type="entry name" value="Glutaredoxin"/>
    <property type="match status" value="1"/>
</dbReference>
<keyword evidence="1" id="KW-0812">Transmembrane</keyword>
<keyword evidence="1" id="KW-0472">Membrane</keyword>
<proteinExistence type="predicted"/>
<protein>
    <submittedName>
        <fullName evidence="2">Thioredoxin family protein</fullName>
    </submittedName>
</protein>
<dbReference type="InterPro" id="IPR036249">
    <property type="entry name" value="Thioredoxin-like_sf"/>
</dbReference>
<evidence type="ECO:0000256" key="1">
    <source>
        <dbReference type="SAM" id="Phobius"/>
    </source>
</evidence>
<name>A0ABT2Y5D6_9MOLU</name>
<gene>
    <name evidence="2" type="ORF">N7548_03850</name>
</gene>
<feature type="transmembrane region" description="Helical" evidence="1">
    <location>
        <begin position="16"/>
        <end position="35"/>
    </location>
</feature>
<keyword evidence="1" id="KW-1133">Transmembrane helix</keyword>
<accession>A0ABT2Y5D6</accession>
<organism evidence="2 3">
    <name type="scientific">Paracholeplasma manati</name>
    <dbReference type="NCBI Taxonomy" id="591373"/>
    <lineage>
        <taxon>Bacteria</taxon>
        <taxon>Bacillati</taxon>
        <taxon>Mycoplasmatota</taxon>
        <taxon>Mollicutes</taxon>
        <taxon>Acholeplasmatales</taxon>
        <taxon>Acholeplasmataceae</taxon>
        <taxon>Paracholeplasma</taxon>
    </lineage>
</organism>
<comment type="caution">
    <text evidence="2">The sequence shown here is derived from an EMBL/GenBank/DDBJ whole genome shotgun (WGS) entry which is preliminary data.</text>
</comment>
<evidence type="ECO:0000313" key="2">
    <source>
        <dbReference type="EMBL" id="MCV2231957.1"/>
    </source>
</evidence>
<dbReference type="Proteomes" id="UP001177160">
    <property type="component" value="Unassembled WGS sequence"/>
</dbReference>
<dbReference type="RefSeq" id="WP_263608110.1">
    <property type="nucleotide sequence ID" value="NZ_JAOVQM010000002.1"/>
</dbReference>
<evidence type="ECO:0000313" key="3">
    <source>
        <dbReference type="Proteomes" id="UP001177160"/>
    </source>
</evidence>
<reference evidence="2" key="1">
    <citation type="submission" date="2022-09" db="EMBL/GenBank/DDBJ databases">
        <title>Novel Mycoplasma species identified in domestic and wild animals.</title>
        <authorList>
            <person name="Volokhov D.V."/>
            <person name="Furtak V.A."/>
            <person name="Zagorodnyaya T.A."/>
        </authorList>
    </citation>
    <scope>NUCLEOTIDE SEQUENCE</scope>
    <source>
        <strain evidence="2">Oakley</strain>
    </source>
</reference>
<dbReference type="EMBL" id="JAOVQM010000002">
    <property type="protein sequence ID" value="MCV2231957.1"/>
    <property type="molecule type" value="Genomic_DNA"/>
</dbReference>
<keyword evidence="3" id="KW-1185">Reference proteome</keyword>
<dbReference type="SUPFAM" id="SSF52833">
    <property type="entry name" value="Thioredoxin-like"/>
    <property type="match status" value="1"/>
</dbReference>
<sequence>MSKKPYARPQYKVKPAVIIIIAVIVFVFSALIVIIQPSDQEKIYKAYNSAGSPNLSQNHVIESISVSKLGRLIDSGAPVVVFFGTTTCSVCVSEIGWYDIEFKGAGLVSELSVIYYVNRTNMSQSDVEKFQTKYAMTLTGTPELYYLNDGDIVARRSDFNSDTQPMAGQIRSFFTAVKNDLAE</sequence>